<dbReference type="Proteomes" id="UP001458415">
    <property type="component" value="Unassembled WGS sequence"/>
</dbReference>
<protein>
    <submittedName>
        <fullName evidence="2">Uncharacterized protein</fullName>
    </submittedName>
</protein>
<gene>
    <name evidence="2" type="ORF">ABT317_29095</name>
</gene>
<reference evidence="2 3" key="1">
    <citation type="submission" date="2024-06" db="EMBL/GenBank/DDBJ databases">
        <title>The Natural Products Discovery Center: Release of the First 8490 Sequenced Strains for Exploring Actinobacteria Biosynthetic Diversity.</title>
        <authorList>
            <person name="Kalkreuter E."/>
            <person name="Kautsar S.A."/>
            <person name="Yang D."/>
            <person name="Bader C.D."/>
            <person name="Teijaro C.N."/>
            <person name="Fluegel L."/>
            <person name="Davis C.M."/>
            <person name="Simpson J.R."/>
            <person name="Lauterbach L."/>
            <person name="Steele A.D."/>
            <person name="Gui C."/>
            <person name="Meng S."/>
            <person name="Li G."/>
            <person name="Viehrig K."/>
            <person name="Ye F."/>
            <person name="Su P."/>
            <person name="Kiefer A.F."/>
            <person name="Nichols A."/>
            <person name="Cepeda A.J."/>
            <person name="Yan W."/>
            <person name="Fan B."/>
            <person name="Jiang Y."/>
            <person name="Adhikari A."/>
            <person name="Zheng C.-J."/>
            <person name="Schuster L."/>
            <person name="Cowan T.M."/>
            <person name="Smanski M.J."/>
            <person name="Chevrette M.G."/>
            <person name="De Carvalho L.P.S."/>
            <person name="Shen B."/>
        </authorList>
    </citation>
    <scope>NUCLEOTIDE SEQUENCE [LARGE SCALE GENOMIC DNA]</scope>
    <source>
        <strain evidence="2 3">NPDC000634</strain>
    </source>
</reference>
<dbReference type="EMBL" id="JBEPCU010000651">
    <property type="protein sequence ID" value="MER6980919.1"/>
    <property type="molecule type" value="Genomic_DNA"/>
</dbReference>
<comment type="caution">
    <text evidence="2">The sequence shown here is derived from an EMBL/GenBank/DDBJ whole genome shotgun (WGS) entry which is preliminary data.</text>
</comment>
<evidence type="ECO:0000313" key="2">
    <source>
        <dbReference type="EMBL" id="MER6980919.1"/>
    </source>
</evidence>
<organism evidence="2 3">
    <name type="scientific">Streptomyces carpinensis</name>
    <dbReference type="NCBI Taxonomy" id="66369"/>
    <lineage>
        <taxon>Bacteria</taxon>
        <taxon>Bacillati</taxon>
        <taxon>Actinomycetota</taxon>
        <taxon>Actinomycetes</taxon>
        <taxon>Kitasatosporales</taxon>
        <taxon>Streptomycetaceae</taxon>
        <taxon>Streptomyces</taxon>
    </lineage>
</organism>
<dbReference type="RefSeq" id="WP_086726127.1">
    <property type="nucleotide sequence ID" value="NZ_MUBM01000123.1"/>
</dbReference>
<accession>A0ABV1W9U1</accession>
<proteinExistence type="predicted"/>
<evidence type="ECO:0000256" key="1">
    <source>
        <dbReference type="SAM" id="MobiDB-lite"/>
    </source>
</evidence>
<keyword evidence="3" id="KW-1185">Reference proteome</keyword>
<name>A0ABV1W9U1_9ACTN</name>
<evidence type="ECO:0000313" key="3">
    <source>
        <dbReference type="Proteomes" id="UP001458415"/>
    </source>
</evidence>
<feature type="region of interest" description="Disordered" evidence="1">
    <location>
        <begin position="26"/>
        <end position="45"/>
    </location>
</feature>
<sequence length="96" mass="10160">MVFRSSRPETEDLLIRSALVRDGLDDLGDGRFTTGDPSDPAGLCGPVPRAPVAQITDSRPGDPARLGSRLAVDVELSDLRTILSTTTVLITSVPDT</sequence>